<feature type="transmembrane region" description="Helical" evidence="1">
    <location>
        <begin position="90"/>
        <end position="108"/>
    </location>
</feature>
<keyword evidence="3" id="KW-1185">Reference proteome</keyword>
<evidence type="ECO:0000313" key="2">
    <source>
        <dbReference type="EMBL" id="KAH8695044.1"/>
    </source>
</evidence>
<comment type="caution">
    <text evidence="2">The sequence shown here is derived from an EMBL/GenBank/DDBJ whole genome shotgun (WGS) entry which is preliminary data.</text>
</comment>
<dbReference type="AlphaFoldDB" id="A0AAD4KKV5"/>
<dbReference type="Proteomes" id="UP001201262">
    <property type="component" value="Unassembled WGS sequence"/>
</dbReference>
<feature type="transmembrane region" description="Helical" evidence="1">
    <location>
        <begin position="181"/>
        <end position="204"/>
    </location>
</feature>
<feature type="transmembrane region" description="Helical" evidence="1">
    <location>
        <begin position="7"/>
        <end position="31"/>
    </location>
</feature>
<proteinExistence type="predicted"/>
<evidence type="ECO:0000313" key="3">
    <source>
        <dbReference type="Proteomes" id="UP001201262"/>
    </source>
</evidence>
<dbReference type="EMBL" id="JAJTJA010000008">
    <property type="protein sequence ID" value="KAH8695044.1"/>
    <property type="molecule type" value="Genomic_DNA"/>
</dbReference>
<reference evidence="2" key="1">
    <citation type="submission" date="2021-12" db="EMBL/GenBank/DDBJ databases">
        <title>Convergent genome expansion in fungi linked to evolution of root-endophyte symbiosis.</title>
        <authorList>
            <consortium name="DOE Joint Genome Institute"/>
            <person name="Ke Y.-H."/>
            <person name="Bonito G."/>
            <person name="Liao H.-L."/>
            <person name="Looney B."/>
            <person name="Rojas-Flechas A."/>
            <person name="Nash J."/>
            <person name="Hameed K."/>
            <person name="Schadt C."/>
            <person name="Martin F."/>
            <person name="Crous P.W."/>
            <person name="Miettinen O."/>
            <person name="Magnuson J.K."/>
            <person name="Labbe J."/>
            <person name="Jacobson D."/>
            <person name="Doktycz M.J."/>
            <person name="Veneault-Fourrey C."/>
            <person name="Kuo A."/>
            <person name="Mondo S."/>
            <person name="Calhoun S."/>
            <person name="Riley R."/>
            <person name="Ohm R."/>
            <person name="LaButti K."/>
            <person name="Andreopoulos B."/>
            <person name="Pangilinan J."/>
            <person name="Nolan M."/>
            <person name="Tritt A."/>
            <person name="Clum A."/>
            <person name="Lipzen A."/>
            <person name="Daum C."/>
            <person name="Barry K."/>
            <person name="Grigoriev I.V."/>
            <person name="Vilgalys R."/>
        </authorList>
    </citation>
    <scope>NUCLEOTIDE SEQUENCE</scope>
    <source>
        <strain evidence="2">PMI_201</strain>
    </source>
</reference>
<evidence type="ECO:0000256" key="1">
    <source>
        <dbReference type="SAM" id="Phobius"/>
    </source>
</evidence>
<evidence type="ECO:0008006" key="4">
    <source>
        <dbReference type="Google" id="ProtNLM"/>
    </source>
</evidence>
<keyword evidence="1" id="KW-0812">Transmembrane</keyword>
<gene>
    <name evidence="2" type="ORF">BGW36DRAFT_428936</name>
</gene>
<accession>A0AAD4KKV5</accession>
<keyword evidence="1" id="KW-0472">Membrane</keyword>
<protein>
    <recommendedName>
        <fullName evidence="4">Tetraspanin</fullName>
    </recommendedName>
</protein>
<dbReference type="GeneID" id="70250909"/>
<organism evidence="2 3">
    <name type="scientific">Talaromyces proteolyticus</name>
    <dbReference type="NCBI Taxonomy" id="1131652"/>
    <lineage>
        <taxon>Eukaryota</taxon>
        <taxon>Fungi</taxon>
        <taxon>Dikarya</taxon>
        <taxon>Ascomycota</taxon>
        <taxon>Pezizomycotina</taxon>
        <taxon>Eurotiomycetes</taxon>
        <taxon>Eurotiomycetidae</taxon>
        <taxon>Eurotiales</taxon>
        <taxon>Trichocomaceae</taxon>
        <taxon>Talaromyces</taxon>
        <taxon>Talaromyces sect. Bacilispori</taxon>
    </lineage>
</organism>
<sequence>MKIDKVLLSYGAADFLFLGGGVILLIASLLFDQEVNSTPTSHSAPKIILLRMVPFKAGLINAILVFATFAISIPSMILRESRFWLKLQGWMIVACGTFTLVLGLIIWIETLKTRAELGTIWGTQPTNVQSLLQQEFGCCGYFNSTSPPFVTDNTCTTALNAAGMVGCVGPFSNFANRILDFIFTAAFGIVAIDMILLIAVAVVVKDRKEKERFRFIDAKVGYTAI</sequence>
<dbReference type="RefSeq" id="XP_046070186.1">
    <property type="nucleotide sequence ID" value="XM_046220622.1"/>
</dbReference>
<name>A0AAD4KKV5_9EURO</name>
<keyword evidence="1" id="KW-1133">Transmembrane helix</keyword>
<feature type="transmembrane region" description="Helical" evidence="1">
    <location>
        <begin position="59"/>
        <end position="78"/>
    </location>
</feature>